<sequence>MEFATGAMSALLPKLGELLREEFLLKKSVKQGIKDLKAELECMQTALVKVSDVPLDQLDPLVKLWANEVRELSYVIEDSLDSFMVHFQGREPAKPHTIFVAFINNMRNKITDFKIRHKIANDIQDIGSRVRKVKERYDRYKLHDVAANVARTRVDPRLSAMYNKVSDLVGIDKPIDDIMKSLSENSHMPERSKLKTFSIVGFGGLGKTTLVKAVYDKLNKKFDCGVFVLVGQNPDMKKVLGDIIHELGVQMCTISSMMDVRQLINHLRKLLTNKRYLIVIDDIWDVQSWEIIKYAFPDNNHGSRVMTTTRICEVAKKVGGIYNMKPLSDDNSKKLFSSRIFGEEGTNLDNQSVQVCNKILRKCGGVPLSIITIASLLAGKEKEDWSKVYDSIGFGLEEQEVVQNTRKILSFSYYDLPYYLKTCLLYLSVFPEDNWINKNTLIWRWVAEGFVSNKHGIGSFEEGESYLNDLINRSMIMWIEPSHRVNVGRCRVHDMVLDLIRSLSSKENFVTIHDLEHHKKCLTSNNARRLALHKIIISNTPSIEVEHIRSFNASMCRGSRMPSLLRFKVLRVLVLEECDFLDGGCHLEHVGKLVHLRYLGLFGTPIDEIPREIGELMYLQSLDVRESGIEELSPSIGELTKLMCLRASKGTRMMADVRKLTALQELRLFSVDKIPNFFKDLGKLTELRVLEIHFDKMDERSHRALVKSLCSLRRIKTLEIYCDSVDIQGGDWEDWMPAPYELRELTLSGMVLPRRLPWMASSCVPHLSYLFFTAQVVEQQDLQILGSMPSLRCLNISSVDNCAPYTILESDEFQNLRYLRTNIEIKCGVGALPMLHKLVCGTSIGIEDVGLASRSMPLLEKVTYLLNCKNYHGDEVKETEAKLRHAARIHPNSPALEIRRHKYKNNQQELPRLIIQSLKRVLRDGGEVSTTDEELDDGGARKIARITREEGQRDMRKS</sequence>
<dbReference type="PANTHER" id="PTHR23155:SF1116">
    <property type="entry name" value="OS12G0273300 PROTEIN"/>
    <property type="match status" value="1"/>
</dbReference>
<keyword evidence="5" id="KW-0611">Plant defense</keyword>
<organism evidence="13 14">
    <name type="scientific">Hordeum vulgare subsp. vulgare</name>
    <name type="common">Domesticated barley</name>
    <dbReference type="NCBI Taxonomy" id="112509"/>
    <lineage>
        <taxon>Eukaryota</taxon>
        <taxon>Viridiplantae</taxon>
        <taxon>Streptophyta</taxon>
        <taxon>Embryophyta</taxon>
        <taxon>Tracheophyta</taxon>
        <taxon>Spermatophyta</taxon>
        <taxon>Magnoliopsida</taxon>
        <taxon>Liliopsida</taxon>
        <taxon>Poales</taxon>
        <taxon>Poaceae</taxon>
        <taxon>BOP clade</taxon>
        <taxon>Pooideae</taxon>
        <taxon>Triticodae</taxon>
        <taxon>Triticeae</taxon>
        <taxon>Hordeinae</taxon>
        <taxon>Hordeum</taxon>
    </lineage>
</organism>
<dbReference type="Pfam" id="PF18052">
    <property type="entry name" value="Rx_N"/>
    <property type="match status" value="1"/>
</dbReference>
<dbReference type="FunFam" id="1.10.10.10:FF:000322">
    <property type="entry name" value="Probable disease resistance protein At1g63360"/>
    <property type="match status" value="1"/>
</dbReference>
<evidence type="ECO:0000256" key="3">
    <source>
        <dbReference type="ARBA" id="ARBA00022737"/>
    </source>
</evidence>
<protein>
    <submittedName>
        <fullName evidence="13">Uncharacterized protein</fullName>
    </submittedName>
</protein>
<dbReference type="Gramene" id="HORVU.MOREX.r3.6HG0540720.1">
    <property type="protein sequence ID" value="HORVU.MOREX.r3.6HG0540720.1"/>
    <property type="gene ID" value="HORVU.MOREX.r3.6HG0540720"/>
</dbReference>
<feature type="region of interest" description="Disordered" evidence="8">
    <location>
        <begin position="926"/>
        <end position="958"/>
    </location>
</feature>
<dbReference type="InterPro" id="IPR038005">
    <property type="entry name" value="RX-like_CC"/>
</dbReference>
<dbReference type="Gene3D" id="1.10.10.10">
    <property type="entry name" value="Winged helix-like DNA-binding domain superfamily/Winged helix DNA-binding domain"/>
    <property type="match status" value="1"/>
</dbReference>
<keyword evidence="4" id="KW-0547">Nucleotide-binding</keyword>
<dbReference type="Gene3D" id="3.80.10.10">
    <property type="entry name" value="Ribonuclease Inhibitor"/>
    <property type="match status" value="1"/>
</dbReference>
<dbReference type="GO" id="GO:0002758">
    <property type="term" value="P:innate immune response-activating signaling pathway"/>
    <property type="evidence" value="ECO:0007669"/>
    <property type="project" value="UniProtKB-ARBA"/>
</dbReference>
<evidence type="ECO:0000256" key="6">
    <source>
        <dbReference type="ARBA" id="ARBA00023054"/>
    </source>
</evidence>
<feature type="coiled-coil region" evidence="7">
    <location>
        <begin position="26"/>
        <end position="53"/>
    </location>
</feature>
<evidence type="ECO:0000256" key="5">
    <source>
        <dbReference type="ARBA" id="ARBA00022821"/>
    </source>
</evidence>
<reference evidence="13" key="2">
    <citation type="submission" date="2020-10" db="EMBL/GenBank/DDBJ databases">
        <authorList>
            <person name="Scholz U."/>
            <person name="Mascher M."/>
            <person name="Fiebig A."/>
        </authorList>
    </citation>
    <scope>NUCLEOTIDE SEQUENCE [LARGE SCALE GENOMIC DNA]</scope>
    <source>
        <strain evidence="13">cv. Morex</strain>
    </source>
</reference>
<dbReference type="CDD" id="cd14798">
    <property type="entry name" value="RX-CC_like"/>
    <property type="match status" value="1"/>
</dbReference>
<dbReference type="SUPFAM" id="SSF52058">
    <property type="entry name" value="L domain-like"/>
    <property type="match status" value="1"/>
</dbReference>
<feature type="domain" description="Disease resistance R13L4/SHOC-2-like LRR" evidence="12">
    <location>
        <begin position="547"/>
        <end position="896"/>
    </location>
</feature>
<dbReference type="SUPFAM" id="SSF52540">
    <property type="entry name" value="P-loop containing nucleoside triphosphate hydrolases"/>
    <property type="match status" value="1"/>
</dbReference>
<dbReference type="PANTHER" id="PTHR23155">
    <property type="entry name" value="DISEASE RESISTANCE PROTEIN RP"/>
    <property type="match status" value="1"/>
</dbReference>
<keyword evidence="14" id="KW-1185">Reference proteome</keyword>
<dbReference type="SMR" id="A0A8I6XWF6"/>
<evidence type="ECO:0000259" key="11">
    <source>
        <dbReference type="Pfam" id="PF23559"/>
    </source>
</evidence>
<dbReference type="GO" id="GO:0042742">
    <property type="term" value="P:defense response to bacterium"/>
    <property type="evidence" value="ECO:0007669"/>
    <property type="project" value="UniProtKB-ARBA"/>
</dbReference>
<keyword evidence="6 7" id="KW-0175">Coiled coil</keyword>
<evidence type="ECO:0000259" key="9">
    <source>
        <dbReference type="Pfam" id="PF00931"/>
    </source>
</evidence>
<evidence type="ECO:0000259" key="12">
    <source>
        <dbReference type="Pfam" id="PF23598"/>
    </source>
</evidence>
<dbReference type="Pfam" id="PF23598">
    <property type="entry name" value="LRR_14"/>
    <property type="match status" value="1"/>
</dbReference>
<dbReference type="EnsemblPlants" id="HORVU.MOREX.r3.6HG0540720.1">
    <property type="protein sequence ID" value="HORVU.MOREX.r3.6HG0540720.1"/>
    <property type="gene ID" value="HORVU.MOREX.r3.6HG0540720"/>
</dbReference>
<proteinExistence type="inferred from homology"/>
<comment type="similarity">
    <text evidence="1">Belongs to the disease resistance NB-LRR family.</text>
</comment>
<feature type="domain" description="Disease resistance N-terminal" evidence="10">
    <location>
        <begin position="7"/>
        <end position="91"/>
    </location>
</feature>
<reference evidence="13" key="3">
    <citation type="submission" date="2022-01" db="UniProtKB">
        <authorList>
            <consortium name="EnsemblPlants"/>
        </authorList>
    </citation>
    <scope>IDENTIFICATION</scope>
    <source>
        <strain evidence="13">subsp. vulgare</strain>
    </source>
</reference>
<evidence type="ECO:0000313" key="13">
    <source>
        <dbReference type="EnsemblPlants" id="HORVU.MOREX.r3.6HG0540720.1"/>
    </source>
</evidence>
<dbReference type="InterPro" id="IPR041118">
    <property type="entry name" value="Rx_N"/>
</dbReference>
<dbReference type="InterPro" id="IPR027417">
    <property type="entry name" value="P-loop_NTPase"/>
</dbReference>
<evidence type="ECO:0000313" key="14">
    <source>
        <dbReference type="Proteomes" id="UP000011116"/>
    </source>
</evidence>
<evidence type="ECO:0000259" key="10">
    <source>
        <dbReference type="Pfam" id="PF18052"/>
    </source>
</evidence>
<evidence type="ECO:0000256" key="7">
    <source>
        <dbReference type="SAM" id="Coils"/>
    </source>
</evidence>
<feature type="compositionally biased region" description="Basic and acidic residues" evidence="8">
    <location>
        <begin position="946"/>
        <end position="958"/>
    </location>
</feature>
<dbReference type="InterPro" id="IPR058922">
    <property type="entry name" value="WHD_DRP"/>
</dbReference>
<dbReference type="InterPro" id="IPR002182">
    <property type="entry name" value="NB-ARC"/>
</dbReference>
<dbReference type="GO" id="GO:0009626">
    <property type="term" value="P:plant-type hypersensitive response"/>
    <property type="evidence" value="ECO:0007669"/>
    <property type="project" value="UniProtKB-ARBA"/>
</dbReference>
<dbReference type="PRINTS" id="PR00364">
    <property type="entry name" value="DISEASERSIST"/>
</dbReference>
<feature type="domain" description="NB-ARC" evidence="9">
    <location>
        <begin position="173"/>
        <end position="341"/>
    </location>
</feature>
<reference evidence="14" key="1">
    <citation type="journal article" date="2012" name="Nature">
        <title>A physical, genetic and functional sequence assembly of the barley genome.</title>
        <authorList>
            <consortium name="The International Barley Genome Sequencing Consortium"/>
            <person name="Mayer K.F."/>
            <person name="Waugh R."/>
            <person name="Brown J.W."/>
            <person name="Schulman A."/>
            <person name="Langridge P."/>
            <person name="Platzer M."/>
            <person name="Fincher G.B."/>
            <person name="Muehlbauer G.J."/>
            <person name="Sato K."/>
            <person name="Close T.J."/>
            <person name="Wise R.P."/>
            <person name="Stein N."/>
        </authorList>
    </citation>
    <scope>NUCLEOTIDE SEQUENCE [LARGE SCALE GENOMIC DNA]</scope>
    <source>
        <strain evidence="14">cv. Morex</strain>
    </source>
</reference>
<dbReference type="Gene3D" id="1.10.8.430">
    <property type="entry name" value="Helical domain of apoptotic protease-activating factors"/>
    <property type="match status" value="1"/>
</dbReference>
<dbReference type="InterPro" id="IPR042197">
    <property type="entry name" value="Apaf_helical"/>
</dbReference>
<keyword evidence="2" id="KW-0433">Leucine-rich repeat</keyword>
<dbReference type="FunFam" id="3.40.50.300:FF:001091">
    <property type="entry name" value="Probable disease resistance protein At1g61300"/>
    <property type="match status" value="1"/>
</dbReference>
<keyword evidence="3" id="KW-0677">Repeat</keyword>
<dbReference type="InterPro" id="IPR036388">
    <property type="entry name" value="WH-like_DNA-bd_sf"/>
</dbReference>
<dbReference type="Pfam" id="PF00931">
    <property type="entry name" value="NB-ARC"/>
    <property type="match status" value="1"/>
</dbReference>
<dbReference type="AlphaFoldDB" id="A0A8I6XWF6"/>
<dbReference type="Gene3D" id="1.20.5.4130">
    <property type="match status" value="1"/>
</dbReference>
<evidence type="ECO:0000256" key="4">
    <source>
        <dbReference type="ARBA" id="ARBA00022741"/>
    </source>
</evidence>
<evidence type="ECO:0000256" key="1">
    <source>
        <dbReference type="ARBA" id="ARBA00008894"/>
    </source>
</evidence>
<name>A0A8I6XWF6_HORVV</name>
<dbReference type="InterPro" id="IPR032675">
    <property type="entry name" value="LRR_dom_sf"/>
</dbReference>
<dbReference type="InterPro" id="IPR044974">
    <property type="entry name" value="Disease_R_plants"/>
</dbReference>
<feature type="domain" description="Disease resistance protein winged helix" evidence="11">
    <location>
        <begin position="429"/>
        <end position="500"/>
    </location>
</feature>
<dbReference type="Proteomes" id="UP000011116">
    <property type="component" value="Chromosome 6H"/>
</dbReference>
<evidence type="ECO:0000256" key="8">
    <source>
        <dbReference type="SAM" id="MobiDB-lite"/>
    </source>
</evidence>
<evidence type="ECO:0000256" key="2">
    <source>
        <dbReference type="ARBA" id="ARBA00022614"/>
    </source>
</evidence>
<dbReference type="GO" id="GO:0043531">
    <property type="term" value="F:ADP binding"/>
    <property type="evidence" value="ECO:0007669"/>
    <property type="project" value="InterPro"/>
</dbReference>
<dbReference type="InterPro" id="IPR055414">
    <property type="entry name" value="LRR_R13L4/SHOC2-like"/>
</dbReference>
<accession>A0A8I6XWF6</accession>
<dbReference type="Gene3D" id="3.40.50.300">
    <property type="entry name" value="P-loop containing nucleotide triphosphate hydrolases"/>
    <property type="match status" value="1"/>
</dbReference>
<dbReference type="Pfam" id="PF23559">
    <property type="entry name" value="WHD_DRP"/>
    <property type="match status" value="1"/>
</dbReference>